<dbReference type="CDD" id="cd01335">
    <property type="entry name" value="Radical_SAM"/>
    <property type="match status" value="1"/>
</dbReference>
<dbReference type="Proteomes" id="UP000253034">
    <property type="component" value="Unassembled WGS sequence"/>
</dbReference>
<accession>A0A369BA45</accession>
<keyword evidence="4" id="KW-0411">Iron-sulfur</keyword>
<dbReference type="SFLD" id="SFLDS00029">
    <property type="entry name" value="Radical_SAM"/>
    <property type="match status" value="1"/>
</dbReference>
<proteinExistence type="predicted"/>
<evidence type="ECO:0000256" key="2">
    <source>
        <dbReference type="ARBA" id="ARBA00022723"/>
    </source>
</evidence>
<comment type="caution">
    <text evidence="6">The sequence shown here is derived from an EMBL/GenBank/DDBJ whole genome shotgun (WGS) entry which is preliminary data.</text>
</comment>
<dbReference type="RefSeq" id="WP_114297193.1">
    <property type="nucleotide sequence ID" value="NZ_QPJT01000007.1"/>
</dbReference>
<dbReference type="Pfam" id="PF04055">
    <property type="entry name" value="Radical_SAM"/>
    <property type="match status" value="1"/>
</dbReference>
<evidence type="ECO:0000313" key="7">
    <source>
        <dbReference type="Proteomes" id="UP000253034"/>
    </source>
</evidence>
<dbReference type="AlphaFoldDB" id="A0A369BA45"/>
<dbReference type="PANTHER" id="PTHR11228:SF34">
    <property type="entry name" value="TUNGSTEN-CONTAINING ALDEHYDE FERREDOXIN OXIDOREDUCTASE COFACTOR MODIFYING PROTEIN"/>
    <property type="match status" value="1"/>
</dbReference>
<keyword evidence="7" id="KW-1185">Reference proteome</keyword>
<reference evidence="6 7" key="1">
    <citation type="submission" date="2018-07" db="EMBL/GenBank/DDBJ databases">
        <title>Genomic Encyclopedia of Type Strains, Phase IV (KMG-IV): sequencing the most valuable type-strain genomes for metagenomic binning, comparative biology and taxonomic classification.</title>
        <authorList>
            <person name="Goeker M."/>
        </authorList>
    </citation>
    <scope>NUCLEOTIDE SEQUENCE [LARGE SCALE GENOMIC DNA]</scope>
    <source>
        <strain evidence="6 7">DSM 27016</strain>
    </source>
</reference>
<gene>
    <name evidence="6" type="ORF">DFR58_10711</name>
</gene>
<dbReference type="GO" id="GO:0046872">
    <property type="term" value="F:metal ion binding"/>
    <property type="evidence" value="ECO:0007669"/>
    <property type="project" value="UniProtKB-KW"/>
</dbReference>
<name>A0A369BA45_9FIRM</name>
<feature type="domain" description="Radical SAM core" evidence="5">
    <location>
        <begin position="18"/>
        <end position="224"/>
    </location>
</feature>
<evidence type="ECO:0000256" key="4">
    <source>
        <dbReference type="ARBA" id="ARBA00023014"/>
    </source>
</evidence>
<dbReference type="SUPFAM" id="SSF102114">
    <property type="entry name" value="Radical SAM enzymes"/>
    <property type="match status" value="1"/>
</dbReference>
<dbReference type="Gene3D" id="3.20.20.70">
    <property type="entry name" value="Aldolase class I"/>
    <property type="match status" value="1"/>
</dbReference>
<evidence type="ECO:0000256" key="1">
    <source>
        <dbReference type="ARBA" id="ARBA00022691"/>
    </source>
</evidence>
<dbReference type="InterPro" id="IPR050377">
    <property type="entry name" value="Radical_SAM_PqqE_MftC-like"/>
</dbReference>
<evidence type="ECO:0000256" key="3">
    <source>
        <dbReference type="ARBA" id="ARBA00023004"/>
    </source>
</evidence>
<keyword evidence="3" id="KW-0408">Iron</keyword>
<sequence>MAYKNSFSKNLDSLKKFLSGRAPGQVVIQYTDACNAKCPQCGMNIHADFKRSRLNKDCIKRSIDAAVQNGVKSVSFTGGEPLIYFDDVLELIRYAAEAGIDLIRTGTNGFLFMNPESEEFEPKIAKIAEAFSKTKLRNFWISIDSCVPEVHEQMRGLPGVIRGIEKALPIFHRHGIYPSANLGINRNMGGKDTRSVKLHPQYPEIFYETYKQTFENFLKLITGLGFTIVNMCYPMSLAENSSDCGMEAVYGAASTDSVVNFLPKEKEYIFKALWNMIPVYRPRIRTFMPRCSVRSLIRHYSGQNDYSYSCRGGIDFFFMDARNGDVYPCGYRGNDNLGKLWDIDLKSINRKAYCRLCDWECFRDPSELLGPAIDLAVRPVSILKRFLSDKEYAGTWLSDIRYYMDCDFFDGRFAPDYNKLSRWNKQSAGCI</sequence>
<dbReference type="SFLD" id="SFLDG01067">
    <property type="entry name" value="SPASM/twitch_domain_containing"/>
    <property type="match status" value="1"/>
</dbReference>
<dbReference type="GO" id="GO:0051536">
    <property type="term" value="F:iron-sulfur cluster binding"/>
    <property type="evidence" value="ECO:0007669"/>
    <property type="project" value="UniProtKB-KW"/>
</dbReference>
<keyword evidence="1" id="KW-0949">S-adenosyl-L-methionine</keyword>
<dbReference type="PROSITE" id="PS51918">
    <property type="entry name" value="RADICAL_SAM"/>
    <property type="match status" value="1"/>
</dbReference>
<dbReference type="OrthoDB" id="7021155at2"/>
<dbReference type="InterPro" id="IPR007197">
    <property type="entry name" value="rSAM"/>
</dbReference>
<organism evidence="6 7">
    <name type="scientific">Anaerobacterium chartisolvens</name>
    <dbReference type="NCBI Taxonomy" id="1297424"/>
    <lineage>
        <taxon>Bacteria</taxon>
        <taxon>Bacillati</taxon>
        <taxon>Bacillota</taxon>
        <taxon>Clostridia</taxon>
        <taxon>Eubacteriales</taxon>
        <taxon>Oscillospiraceae</taxon>
        <taxon>Anaerobacterium</taxon>
    </lineage>
</organism>
<dbReference type="InterPro" id="IPR013785">
    <property type="entry name" value="Aldolase_TIM"/>
</dbReference>
<dbReference type="GO" id="GO:0003824">
    <property type="term" value="F:catalytic activity"/>
    <property type="evidence" value="ECO:0007669"/>
    <property type="project" value="InterPro"/>
</dbReference>
<dbReference type="PANTHER" id="PTHR11228">
    <property type="entry name" value="RADICAL SAM DOMAIN PROTEIN"/>
    <property type="match status" value="1"/>
</dbReference>
<keyword evidence="2" id="KW-0479">Metal-binding</keyword>
<evidence type="ECO:0000313" key="6">
    <source>
        <dbReference type="EMBL" id="RCX17468.1"/>
    </source>
</evidence>
<dbReference type="EMBL" id="QPJT01000007">
    <property type="protein sequence ID" value="RCX17468.1"/>
    <property type="molecule type" value="Genomic_DNA"/>
</dbReference>
<dbReference type="InterPro" id="IPR058240">
    <property type="entry name" value="rSAM_sf"/>
</dbReference>
<evidence type="ECO:0000259" key="5">
    <source>
        <dbReference type="PROSITE" id="PS51918"/>
    </source>
</evidence>
<protein>
    <submittedName>
        <fullName evidence="6">MoaA/NifB/PqqE/SkfB family radical SAM enzyme</fullName>
    </submittedName>
</protein>